<organism evidence="2 3">
    <name type="scientific">Nesidiocoris tenuis</name>
    <dbReference type="NCBI Taxonomy" id="355587"/>
    <lineage>
        <taxon>Eukaryota</taxon>
        <taxon>Metazoa</taxon>
        <taxon>Ecdysozoa</taxon>
        <taxon>Arthropoda</taxon>
        <taxon>Hexapoda</taxon>
        <taxon>Insecta</taxon>
        <taxon>Pterygota</taxon>
        <taxon>Neoptera</taxon>
        <taxon>Paraneoptera</taxon>
        <taxon>Hemiptera</taxon>
        <taxon>Heteroptera</taxon>
        <taxon>Panheteroptera</taxon>
        <taxon>Cimicomorpha</taxon>
        <taxon>Miridae</taxon>
        <taxon>Dicyphina</taxon>
        <taxon>Nesidiocoris</taxon>
    </lineage>
</organism>
<dbReference type="Proteomes" id="UP001307889">
    <property type="component" value="Chromosome 1"/>
</dbReference>
<feature type="compositionally biased region" description="Basic and acidic residues" evidence="1">
    <location>
        <begin position="14"/>
        <end position="29"/>
    </location>
</feature>
<evidence type="ECO:0000313" key="3">
    <source>
        <dbReference type="Proteomes" id="UP001307889"/>
    </source>
</evidence>
<dbReference type="EMBL" id="AP028909">
    <property type="protein sequence ID" value="BES88008.1"/>
    <property type="molecule type" value="Genomic_DNA"/>
</dbReference>
<feature type="region of interest" description="Disordered" evidence="1">
    <location>
        <begin position="1"/>
        <end position="71"/>
    </location>
</feature>
<evidence type="ECO:0000256" key="1">
    <source>
        <dbReference type="SAM" id="MobiDB-lite"/>
    </source>
</evidence>
<keyword evidence="3" id="KW-1185">Reference proteome</keyword>
<protein>
    <submittedName>
        <fullName evidence="2">Uncharacterized protein</fullName>
    </submittedName>
</protein>
<reference evidence="2 3" key="1">
    <citation type="submission" date="2023-09" db="EMBL/GenBank/DDBJ databases">
        <title>Nesidiocoris tenuis whole genome shotgun sequence.</title>
        <authorList>
            <person name="Shibata T."/>
            <person name="Shimoda M."/>
            <person name="Kobayashi T."/>
            <person name="Uehara T."/>
        </authorList>
    </citation>
    <scope>NUCLEOTIDE SEQUENCE [LARGE SCALE GENOMIC DNA]</scope>
    <source>
        <strain evidence="2 3">Japan</strain>
    </source>
</reference>
<accession>A0ABN7A7P5</accession>
<sequence length="94" mass="9908">MHGNSQGKFQSQARGDEPGREAQVEDRRPPVRPAKAKLKGPDKRGEVETERLPTEGGGCGPTGGFGSSAPAILLPPSGAPFTLDRILAKPSEFE</sequence>
<evidence type="ECO:0000313" key="2">
    <source>
        <dbReference type="EMBL" id="BES88008.1"/>
    </source>
</evidence>
<feature type="compositionally biased region" description="Basic and acidic residues" evidence="1">
    <location>
        <begin position="39"/>
        <end position="53"/>
    </location>
</feature>
<name>A0ABN7A7P5_9HEMI</name>
<gene>
    <name evidence="2" type="ORF">NTJ_00815</name>
</gene>
<feature type="compositionally biased region" description="Polar residues" evidence="1">
    <location>
        <begin position="1"/>
        <end position="13"/>
    </location>
</feature>
<feature type="compositionally biased region" description="Gly residues" evidence="1">
    <location>
        <begin position="55"/>
        <end position="66"/>
    </location>
</feature>
<proteinExistence type="predicted"/>